<feature type="domain" description="IclR-ED" evidence="5">
    <location>
        <begin position="66"/>
        <end position="254"/>
    </location>
</feature>
<evidence type="ECO:0000256" key="2">
    <source>
        <dbReference type="ARBA" id="ARBA00023125"/>
    </source>
</evidence>
<keyword evidence="1" id="KW-0805">Transcription regulation</keyword>
<name>A0ABW2A784_9GAMM</name>
<dbReference type="SUPFAM" id="SSF55781">
    <property type="entry name" value="GAF domain-like"/>
    <property type="match status" value="1"/>
</dbReference>
<organism evidence="6 7">
    <name type="scientific">Marinobacterium aestuariivivens</name>
    <dbReference type="NCBI Taxonomy" id="1698799"/>
    <lineage>
        <taxon>Bacteria</taxon>
        <taxon>Pseudomonadati</taxon>
        <taxon>Pseudomonadota</taxon>
        <taxon>Gammaproteobacteria</taxon>
        <taxon>Oceanospirillales</taxon>
        <taxon>Oceanospirillaceae</taxon>
        <taxon>Marinobacterium</taxon>
    </lineage>
</organism>
<sequence>MAASQITRALSVIEQLALEAQGLGLQAIADGVPMPKSSCQRLLNDLIQQGYVAWDAHRDRYQLTTRLAALSQRHLSVNGVDDPAQPHLDQLAEICGDLVRLAVVDGDRLVFAANAQGARSGLRYQAPAGEVPPLFCTATGFAWLAGFSDDDALKLIAAQGPMDPENRGPRAPQSFAEILPLLQLTRERGYSQVIDMSAPGMSAIAAPVTDAAGAKVIGVLAIGGPTARLTETLMNELAPFLQQTARDISAISVLSDYLRRPPSAR</sequence>
<dbReference type="Proteomes" id="UP001596422">
    <property type="component" value="Unassembled WGS sequence"/>
</dbReference>
<evidence type="ECO:0000259" key="5">
    <source>
        <dbReference type="PROSITE" id="PS51078"/>
    </source>
</evidence>
<protein>
    <submittedName>
        <fullName evidence="6">IclR family transcriptional regulator</fullName>
    </submittedName>
</protein>
<dbReference type="PANTHER" id="PTHR30136">
    <property type="entry name" value="HELIX-TURN-HELIX TRANSCRIPTIONAL REGULATOR, ICLR FAMILY"/>
    <property type="match status" value="1"/>
</dbReference>
<dbReference type="SUPFAM" id="SSF46785">
    <property type="entry name" value="Winged helix' DNA-binding domain"/>
    <property type="match status" value="1"/>
</dbReference>
<dbReference type="Pfam" id="PF01614">
    <property type="entry name" value="IclR_C"/>
    <property type="match status" value="1"/>
</dbReference>
<dbReference type="SMART" id="SM00346">
    <property type="entry name" value="HTH_ICLR"/>
    <property type="match status" value="1"/>
</dbReference>
<feature type="domain" description="HTH iclR-type" evidence="4">
    <location>
        <begin position="3"/>
        <end position="65"/>
    </location>
</feature>
<dbReference type="PROSITE" id="PS51078">
    <property type="entry name" value="ICLR_ED"/>
    <property type="match status" value="1"/>
</dbReference>
<accession>A0ABW2A784</accession>
<keyword evidence="2" id="KW-0238">DNA-binding</keyword>
<dbReference type="Gene3D" id="1.10.10.10">
    <property type="entry name" value="Winged helix-like DNA-binding domain superfamily/Winged helix DNA-binding domain"/>
    <property type="match status" value="1"/>
</dbReference>
<dbReference type="InterPro" id="IPR050707">
    <property type="entry name" value="HTH_MetabolicPath_Reg"/>
</dbReference>
<dbReference type="InterPro" id="IPR036390">
    <property type="entry name" value="WH_DNA-bd_sf"/>
</dbReference>
<dbReference type="InterPro" id="IPR014757">
    <property type="entry name" value="Tscrpt_reg_IclR_C"/>
</dbReference>
<dbReference type="PANTHER" id="PTHR30136:SF35">
    <property type="entry name" value="HTH-TYPE TRANSCRIPTIONAL REGULATOR RV1719"/>
    <property type="match status" value="1"/>
</dbReference>
<dbReference type="PROSITE" id="PS51077">
    <property type="entry name" value="HTH_ICLR"/>
    <property type="match status" value="1"/>
</dbReference>
<proteinExistence type="predicted"/>
<dbReference type="InterPro" id="IPR029016">
    <property type="entry name" value="GAF-like_dom_sf"/>
</dbReference>
<dbReference type="InterPro" id="IPR036388">
    <property type="entry name" value="WH-like_DNA-bd_sf"/>
</dbReference>
<gene>
    <name evidence="6" type="ORF">ACFQDL_27075</name>
</gene>
<dbReference type="EMBL" id="JBHSWE010000001">
    <property type="protein sequence ID" value="MFC6673342.1"/>
    <property type="molecule type" value="Genomic_DNA"/>
</dbReference>
<dbReference type="RefSeq" id="WP_379911707.1">
    <property type="nucleotide sequence ID" value="NZ_JBHSWE010000001.1"/>
</dbReference>
<dbReference type="InterPro" id="IPR005471">
    <property type="entry name" value="Tscrpt_reg_IclR_N"/>
</dbReference>
<keyword evidence="3" id="KW-0804">Transcription</keyword>
<dbReference type="Pfam" id="PF09339">
    <property type="entry name" value="HTH_IclR"/>
    <property type="match status" value="1"/>
</dbReference>
<keyword evidence="7" id="KW-1185">Reference proteome</keyword>
<dbReference type="Gene3D" id="3.30.450.40">
    <property type="match status" value="1"/>
</dbReference>
<reference evidence="7" key="1">
    <citation type="journal article" date="2019" name="Int. J. Syst. Evol. Microbiol.">
        <title>The Global Catalogue of Microorganisms (GCM) 10K type strain sequencing project: providing services to taxonomists for standard genome sequencing and annotation.</title>
        <authorList>
            <consortium name="The Broad Institute Genomics Platform"/>
            <consortium name="The Broad Institute Genome Sequencing Center for Infectious Disease"/>
            <person name="Wu L."/>
            <person name="Ma J."/>
        </authorList>
    </citation>
    <scope>NUCLEOTIDE SEQUENCE [LARGE SCALE GENOMIC DNA]</scope>
    <source>
        <strain evidence="7">NBRC 111756</strain>
    </source>
</reference>
<evidence type="ECO:0000313" key="6">
    <source>
        <dbReference type="EMBL" id="MFC6673342.1"/>
    </source>
</evidence>
<comment type="caution">
    <text evidence="6">The sequence shown here is derived from an EMBL/GenBank/DDBJ whole genome shotgun (WGS) entry which is preliminary data.</text>
</comment>
<evidence type="ECO:0000256" key="1">
    <source>
        <dbReference type="ARBA" id="ARBA00023015"/>
    </source>
</evidence>
<evidence type="ECO:0000259" key="4">
    <source>
        <dbReference type="PROSITE" id="PS51077"/>
    </source>
</evidence>
<evidence type="ECO:0000313" key="7">
    <source>
        <dbReference type="Proteomes" id="UP001596422"/>
    </source>
</evidence>
<evidence type="ECO:0000256" key="3">
    <source>
        <dbReference type="ARBA" id="ARBA00023163"/>
    </source>
</evidence>